<dbReference type="EMBL" id="JAXGFP010000004">
    <property type="protein sequence ID" value="MEG3184115.1"/>
    <property type="molecule type" value="Genomic_DNA"/>
</dbReference>
<feature type="transmembrane region" description="Helical" evidence="12">
    <location>
        <begin position="99"/>
        <end position="121"/>
    </location>
</feature>
<name>A0ABU7YYR9_9GAMM</name>
<protein>
    <recommendedName>
        <fullName evidence="4">Lipopolysaccharide export system permease protein LptF</fullName>
    </recommendedName>
</protein>
<comment type="caution">
    <text evidence="13">The sequence shown here is derived from an EMBL/GenBank/DDBJ whole genome shotgun (WGS) entry which is preliminary data.</text>
</comment>
<comment type="subunit">
    <text evidence="11">Component of the lipopolysaccharide transport and assembly complex. The LptBFG transporter is composed of two ATP-binding proteins (LptB) and two transmembrane proteins (LptF and LptG).</text>
</comment>
<proteinExistence type="inferred from homology"/>
<keyword evidence="9 12" id="KW-1133">Transmembrane helix</keyword>
<evidence type="ECO:0000256" key="8">
    <source>
        <dbReference type="ARBA" id="ARBA00022692"/>
    </source>
</evidence>
<feature type="transmembrane region" description="Helical" evidence="12">
    <location>
        <begin position="329"/>
        <end position="347"/>
    </location>
</feature>
<evidence type="ECO:0000256" key="6">
    <source>
        <dbReference type="ARBA" id="ARBA00022475"/>
    </source>
</evidence>
<dbReference type="RefSeq" id="WP_332616620.1">
    <property type="nucleotide sequence ID" value="NZ_JAXGFP010000004.1"/>
</dbReference>
<evidence type="ECO:0000256" key="2">
    <source>
        <dbReference type="ARBA" id="ARBA00004429"/>
    </source>
</evidence>
<organism evidence="13 14">
    <name type="scientific">Novilysobacter erysipheiresistens</name>
    <dbReference type="NCBI Taxonomy" id="1749332"/>
    <lineage>
        <taxon>Bacteria</taxon>
        <taxon>Pseudomonadati</taxon>
        <taxon>Pseudomonadota</taxon>
        <taxon>Gammaproteobacteria</taxon>
        <taxon>Lysobacterales</taxon>
        <taxon>Lysobacteraceae</taxon>
        <taxon>Novilysobacter</taxon>
    </lineage>
</organism>
<evidence type="ECO:0000256" key="4">
    <source>
        <dbReference type="ARBA" id="ARBA00014213"/>
    </source>
</evidence>
<dbReference type="InterPro" id="IPR030922">
    <property type="entry name" value="LptF"/>
</dbReference>
<dbReference type="NCBIfam" id="TIGR04407">
    <property type="entry name" value="LptF_YjgP"/>
    <property type="match status" value="1"/>
</dbReference>
<evidence type="ECO:0000256" key="12">
    <source>
        <dbReference type="SAM" id="Phobius"/>
    </source>
</evidence>
<evidence type="ECO:0000256" key="5">
    <source>
        <dbReference type="ARBA" id="ARBA00022448"/>
    </source>
</evidence>
<sequence>MPKLDRYLFSEFTQSTFAALVILLIVSVGGVITDVLKDIASGRLPAGLMLAQLGLVLLNWLPLILPLALMLGLMLGVGRLYRDSEMPVIASIGVGPRRLLKPLLLLVVPVVLVVGLCSLWLGPMAERISRQMIQEANRNLVVSGLEPGSFTELSAGGVVYVGAMSADGSQFRRVFIYRESEDRLDVTTATTGKLTVDAKGERYLTLDEGFQVEGPMDGGLDYRLMRYASNDVRLPAGEARFDPNDPEILPTGELLGDERPGANAQLHARLAPPLLTLAFALMAIPLARSTPRQARYGRLMMGFLAYLVGMQMMLMGTDWLETGRLAPALGLWWLVLPLLGLALWLYFTDGRMRRSRGIVAPQEATP</sequence>
<reference evidence="13 14" key="1">
    <citation type="journal article" date="2016" name="Int. J. Syst. Evol. Microbiol.">
        <title>Lysobacter erysipheiresistens sp. nov., an antagonist of powdery mildew, isolated from tobacco-cultivated soil.</title>
        <authorList>
            <person name="Xie B."/>
            <person name="Li T."/>
            <person name="Lin X."/>
            <person name="Wang C.J."/>
            <person name="Chen Y.J."/>
            <person name="Liu W.J."/>
            <person name="Zhao Z.W."/>
        </authorList>
    </citation>
    <scope>NUCLEOTIDE SEQUENCE [LARGE SCALE GENOMIC DNA]</scope>
    <source>
        <strain evidence="13 14">RS-LYSO-3</strain>
    </source>
</reference>
<evidence type="ECO:0000313" key="14">
    <source>
        <dbReference type="Proteomes" id="UP001355056"/>
    </source>
</evidence>
<evidence type="ECO:0000256" key="1">
    <source>
        <dbReference type="ARBA" id="ARBA00002265"/>
    </source>
</evidence>
<comment type="subcellular location">
    <subcellularLocation>
        <location evidence="2">Cell inner membrane</location>
        <topology evidence="2">Multi-pass membrane protein</topology>
    </subcellularLocation>
</comment>
<comment type="function">
    <text evidence="1">Part of the ABC transporter complex LptBFG involved in the translocation of lipopolysaccharide (LPS) from the inner membrane to the outer membrane.</text>
</comment>
<keyword evidence="5" id="KW-0813">Transport</keyword>
<evidence type="ECO:0000256" key="3">
    <source>
        <dbReference type="ARBA" id="ARBA00007725"/>
    </source>
</evidence>
<feature type="transmembrane region" description="Helical" evidence="12">
    <location>
        <begin position="53"/>
        <end position="78"/>
    </location>
</feature>
<evidence type="ECO:0000313" key="13">
    <source>
        <dbReference type="EMBL" id="MEG3184115.1"/>
    </source>
</evidence>
<feature type="transmembrane region" description="Helical" evidence="12">
    <location>
        <begin position="12"/>
        <end position="33"/>
    </location>
</feature>
<keyword evidence="7" id="KW-0997">Cell inner membrane</keyword>
<gene>
    <name evidence="13" type="primary">lptF</name>
    <name evidence="13" type="ORF">SNE34_08845</name>
</gene>
<dbReference type="Pfam" id="PF03739">
    <property type="entry name" value="LptF_LptG"/>
    <property type="match status" value="1"/>
</dbReference>
<comment type="similarity">
    <text evidence="3">Belongs to the LptF/LptG family.</text>
</comment>
<dbReference type="InterPro" id="IPR005495">
    <property type="entry name" value="LptG/LptF_permease"/>
</dbReference>
<accession>A0ABU7YYR9</accession>
<feature type="transmembrane region" description="Helical" evidence="12">
    <location>
        <begin position="299"/>
        <end position="317"/>
    </location>
</feature>
<evidence type="ECO:0000256" key="7">
    <source>
        <dbReference type="ARBA" id="ARBA00022519"/>
    </source>
</evidence>
<keyword evidence="6" id="KW-1003">Cell membrane</keyword>
<dbReference type="Proteomes" id="UP001355056">
    <property type="component" value="Unassembled WGS sequence"/>
</dbReference>
<evidence type="ECO:0000256" key="10">
    <source>
        <dbReference type="ARBA" id="ARBA00023136"/>
    </source>
</evidence>
<keyword evidence="8 12" id="KW-0812">Transmembrane</keyword>
<dbReference type="PANTHER" id="PTHR33529:SF7">
    <property type="entry name" value="LIPOPOLYSACCHARIDE EXPORT SYSTEM PERMEASE PROTEIN LPTF"/>
    <property type="match status" value="1"/>
</dbReference>
<dbReference type="PANTHER" id="PTHR33529">
    <property type="entry name" value="SLR0882 PROTEIN-RELATED"/>
    <property type="match status" value="1"/>
</dbReference>
<evidence type="ECO:0000256" key="11">
    <source>
        <dbReference type="ARBA" id="ARBA00026081"/>
    </source>
</evidence>
<keyword evidence="10 12" id="KW-0472">Membrane</keyword>
<evidence type="ECO:0000256" key="9">
    <source>
        <dbReference type="ARBA" id="ARBA00022989"/>
    </source>
</evidence>
<keyword evidence="14" id="KW-1185">Reference proteome</keyword>